<dbReference type="Proteomes" id="UP000095285">
    <property type="component" value="Unassembled WGS sequence"/>
</dbReference>
<dbReference type="KEGG" id="loa:LOAG_04077"/>
<dbReference type="CTD" id="9941475"/>
<proteinExistence type="predicted"/>
<reference evidence="2" key="2">
    <citation type="submission" date="2016-11" db="UniProtKB">
        <authorList>
            <consortium name="WormBaseParasite"/>
        </authorList>
    </citation>
    <scope>IDENTIFICATION</scope>
</reference>
<organism evidence="1 2">
    <name type="scientific">Loa loa</name>
    <name type="common">Eye worm</name>
    <name type="synonym">Filaria loa</name>
    <dbReference type="NCBI Taxonomy" id="7209"/>
    <lineage>
        <taxon>Eukaryota</taxon>
        <taxon>Metazoa</taxon>
        <taxon>Ecdysozoa</taxon>
        <taxon>Nematoda</taxon>
        <taxon>Chromadorea</taxon>
        <taxon>Rhabditida</taxon>
        <taxon>Spirurina</taxon>
        <taxon>Spiruromorpha</taxon>
        <taxon>Filarioidea</taxon>
        <taxon>Onchocercidae</taxon>
        <taxon>Loa</taxon>
    </lineage>
</organism>
<name>A0A1I7VGS9_LOALO</name>
<reference evidence="1" key="1">
    <citation type="submission" date="2012-04" db="EMBL/GenBank/DDBJ databases">
        <title>The Genome Sequence of Loa loa.</title>
        <authorList>
            <consortium name="The Broad Institute Genome Sequencing Platform"/>
            <consortium name="Broad Institute Genome Sequencing Center for Infectious Disease"/>
            <person name="Nutman T.B."/>
            <person name="Fink D.L."/>
            <person name="Russ C."/>
            <person name="Young S."/>
            <person name="Zeng Q."/>
            <person name="Gargeya S."/>
            <person name="Alvarado L."/>
            <person name="Berlin A."/>
            <person name="Chapman S.B."/>
            <person name="Chen Z."/>
            <person name="Freedman E."/>
            <person name="Gellesch M."/>
            <person name="Goldberg J."/>
            <person name="Griggs A."/>
            <person name="Gujja S."/>
            <person name="Heilman E.R."/>
            <person name="Heiman D."/>
            <person name="Howarth C."/>
            <person name="Mehta T."/>
            <person name="Neiman D."/>
            <person name="Pearson M."/>
            <person name="Roberts A."/>
            <person name="Saif S."/>
            <person name="Shea T."/>
            <person name="Shenoy N."/>
            <person name="Sisk P."/>
            <person name="Stolte C."/>
            <person name="Sykes S."/>
            <person name="White J."/>
            <person name="Yandava C."/>
            <person name="Haas B."/>
            <person name="Henn M.R."/>
            <person name="Nusbaum C."/>
            <person name="Birren B."/>
        </authorList>
    </citation>
    <scope>NUCLEOTIDE SEQUENCE [LARGE SCALE GENOMIC DNA]</scope>
</reference>
<protein>
    <submittedName>
        <fullName evidence="2">DDE Tnp4 domain-containing protein</fullName>
    </submittedName>
</protein>
<evidence type="ECO:0000313" key="2">
    <source>
        <dbReference type="WBParaSite" id="EN70_239"/>
    </source>
</evidence>
<dbReference type="WBParaSite" id="EN70_239">
    <property type="protein sequence ID" value="EN70_239"/>
    <property type="gene ID" value="EN70_239"/>
</dbReference>
<sequence>MKSTPVEREFRNASLQLLKRFNVISDICWTRFHRGTSQLLICVVVCILFLHSKANLDNRKVLLVDCDESGTDKIFCNGEQFEMKTCVVEDVKAVIELYELIQWNHRNHSCLIEIVNLSNSCLR</sequence>
<keyword evidence="1" id="KW-1185">Reference proteome</keyword>
<accession>A0A1I7VGS9</accession>
<dbReference type="AlphaFoldDB" id="A0A1I7VGS9"/>
<dbReference type="GeneID" id="9941475"/>
<evidence type="ECO:0000313" key="1">
    <source>
        <dbReference type="Proteomes" id="UP000095285"/>
    </source>
</evidence>
<dbReference type="RefSeq" id="XP_003139662.2">
    <property type="nucleotide sequence ID" value="XM_003139614.2"/>
</dbReference>